<proteinExistence type="inferred from homology"/>
<accession>A0A2W5AY67</accession>
<reference evidence="10 11" key="1">
    <citation type="submission" date="2017-08" db="EMBL/GenBank/DDBJ databases">
        <title>Infants hospitalized years apart are colonized by the same room-sourced microbial strains.</title>
        <authorList>
            <person name="Brooks B."/>
            <person name="Olm M.R."/>
            <person name="Firek B.A."/>
            <person name="Baker R."/>
            <person name="Thomas B.C."/>
            <person name="Morowitz M.J."/>
            <person name="Banfield J.F."/>
        </authorList>
    </citation>
    <scope>NUCLEOTIDE SEQUENCE [LARGE SCALE GENOMIC DNA]</scope>
    <source>
        <strain evidence="10">S2_018_000_R3_119</strain>
    </source>
</reference>
<feature type="domain" description="Acyl-CoA dehydrogenase/oxidase N-terminal" evidence="9">
    <location>
        <begin position="7"/>
        <end position="126"/>
    </location>
</feature>
<comment type="caution">
    <text evidence="10">The sequence shown here is derived from an EMBL/GenBank/DDBJ whole genome shotgun (WGS) entry which is preliminary data.</text>
</comment>
<dbReference type="AlphaFoldDB" id="A0A2W5AY67"/>
<evidence type="ECO:0000259" key="7">
    <source>
        <dbReference type="Pfam" id="PF00441"/>
    </source>
</evidence>
<evidence type="ECO:0000256" key="2">
    <source>
        <dbReference type="ARBA" id="ARBA00009347"/>
    </source>
</evidence>
<feature type="domain" description="Acyl-CoA dehydrogenase/oxidase C-terminal" evidence="7">
    <location>
        <begin position="235"/>
        <end position="388"/>
    </location>
</feature>
<dbReference type="SUPFAM" id="SSF47203">
    <property type="entry name" value="Acyl-CoA dehydrogenase C-terminal domain-like"/>
    <property type="match status" value="1"/>
</dbReference>
<dbReference type="Pfam" id="PF00441">
    <property type="entry name" value="Acyl-CoA_dh_1"/>
    <property type="match status" value="1"/>
</dbReference>
<dbReference type="Gene3D" id="2.40.110.10">
    <property type="entry name" value="Butyryl-CoA Dehydrogenase, subunit A, domain 2"/>
    <property type="match status" value="1"/>
</dbReference>
<evidence type="ECO:0000256" key="1">
    <source>
        <dbReference type="ARBA" id="ARBA00001974"/>
    </source>
</evidence>
<name>A0A2W5AY67_9SPHN</name>
<feature type="domain" description="Acyl-CoA oxidase/dehydrogenase middle" evidence="8">
    <location>
        <begin position="130"/>
        <end position="223"/>
    </location>
</feature>
<dbReference type="Gene3D" id="1.20.140.10">
    <property type="entry name" value="Butyryl-CoA Dehydrogenase, subunit A, domain 3"/>
    <property type="match status" value="1"/>
</dbReference>
<dbReference type="InterPro" id="IPR052161">
    <property type="entry name" value="Mycobact_Acyl-CoA_DH"/>
</dbReference>
<dbReference type="InterPro" id="IPR046373">
    <property type="entry name" value="Acyl-CoA_Oxase/DH_mid-dom_sf"/>
</dbReference>
<dbReference type="Pfam" id="PF02771">
    <property type="entry name" value="Acyl-CoA_dh_N"/>
    <property type="match status" value="1"/>
</dbReference>
<evidence type="ECO:0000256" key="3">
    <source>
        <dbReference type="ARBA" id="ARBA00022630"/>
    </source>
</evidence>
<gene>
    <name evidence="10" type="ORF">DI640_05510</name>
</gene>
<dbReference type="Gene3D" id="1.10.540.10">
    <property type="entry name" value="Acyl-CoA dehydrogenase/oxidase, N-terminal domain"/>
    <property type="match status" value="1"/>
</dbReference>
<keyword evidence="4 6" id="KW-0274">FAD</keyword>
<dbReference type="PANTHER" id="PTHR43292">
    <property type="entry name" value="ACYL-COA DEHYDROGENASE"/>
    <property type="match status" value="1"/>
</dbReference>
<dbReference type="InterPro" id="IPR013786">
    <property type="entry name" value="AcylCoA_DH/ox_N"/>
</dbReference>
<evidence type="ECO:0000313" key="11">
    <source>
        <dbReference type="Proteomes" id="UP000249555"/>
    </source>
</evidence>
<dbReference type="InterPro" id="IPR006091">
    <property type="entry name" value="Acyl-CoA_Oxase/DH_mid-dom"/>
</dbReference>
<keyword evidence="5 6" id="KW-0560">Oxidoreductase</keyword>
<dbReference type="FunFam" id="2.40.110.10:FF:000011">
    <property type="entry name" value="Acyl-CoA dehydrogenase FadE34"/>
    <property type="match status" value="1"/>
</dbReference>
<evidence type="ECO:0000259" key="9">
    <source>
        <dbReference type="Pfam" id="PF02771"/>
    </source>
</evidence>
<dbReference type="Pfam" id="PF02770">
    <property type="entry name" value="Acyl-CoA_dh_M"/>
    <property type="match status" value="1"/>
</dbReference>
<comment type="similarity">
    <text evidence="2 6">Belongs to the acyl-CoA dehydrogenase family.</text>
</comment>
<evidence type="ECO:0000256" key="5">
    <source>
        <dbReference type="ARBA" id="ARBA00023002"/>
    </source>
</evidence>
<dbReference type="EMBL" id="QFMX01000004">
    <property type="protein sequence ID" value="PZO75451.1"/>
    <property type="molecule type" value="Genomic_DNA"/>
</dbReference>
<keyword evidence="3 6" id="KW-0285">Flavoprotein</keyword>
<evidence type="ECO:0000256" key="4">
    <source>
        <dbReference type="ARBA" id="ARBA00022827"/>
    </source>
</evidence>
<evidence type="ECO:0000313" key="10">
    <source>
        <dbReference type="EMBL" id="PZO75451.1"/>
    </source>
</evidence>
<dbReference type="GO" id="GO:0016627">
    <property type="term" value="F:oxidoreductase activity, acting on the CH-CH group of donors"/>
    <property type="evidence" value="ECO:0007669"/>
    <property type="project" value="InterPro"/>
</dbReference>
<dbReference type="PANTHER" id="PTHR43292:SF3">
    <property type="entry name" value="ACYL-COA DEHYDROGENASE FADE29"/>
    <property type="match status" value="1"/>
</dbReference>
<dbReference type="InterPro" id="IPR037069">
    <property type="entry name" value="AcylCoA_DH/ox_N_sf"/>
</dbReference>
<evidence type="ECO:0000256" key="6">
    <source>
        <dbReference type="RuleBase" id="RU362125"/>
    </source>
</evidence>
<dbReference type="SUPFAM" id="SSF56645">
    <property type="entry name" value="Acyl-CoA dehydrogenase NM domain-like"/>
    <property type="match status" value="1"/>
</dbReference>
<dbReference type="GO" id="GO:0050660">
    <property type="term" value="F:flavin adenine dinucleotide binding"/>
    <property type="evidence" value="ECO:0007669"/>
    <property type="project" value="InterPro"/>
</dbReference>
<dbReference type="InterPro" id="IPR009100">
    <property type="entry name" value="AcylCoA_DH/oxidase_NM_dom_sf"/>
</dbReference>
<dbReference type="InterPro" id="IPR036250">
    <property type="entry name" value="AcylCo_DH-like_C"/>
</dbReference>
<dbReference type="Proteomes" id="UP000249555">
    <property type="component" value="Unassembled WGS sequence"/>
</dbReference>
<evidence type="ECO:0000259" key="8">
    <source>
        <dbReference type="Pfam" id="PF02770"/>
    </source>
</evidence>
<dbReference type="InterPro" id="IPR009075">
    <property type="entry name" value="AcylCo_DH/oxidase_C"/>
</dbReference>
<organism evidence="10 11">
    <name type="scientific">Sphingomonas taxi</name>
    <dbReference type="NCBI Taxonomy" id="1549858"/>
    <lineage>
        <taxon>Bacteria</taxon>
        <taxon>Pseudomonadati</taxon>
        <taxon>Pseudomonadota</taxon>
        <taxon>Alphaproteobacteria</taxon>
        <taxon>Sphingomonadales</taxon>
        <taxon>Sphingomonadaceae</taxon>
        <taxon>Sphingomonas</taxon>
    </lineage>
</organism>
<protein>
    <submittedName>
        <fullName evidence="10">Acyl-CoA dehydrogenase</fullName>
    </submittedName>
</protein>
<comment type="cofactor">
    <cofactor evidence="1 6">
        <name>FAD</name>
        <dbReference type="ChEBI" id="CHEBI:57692"/>
    </cofactor>
</comment>
<sequence>MSDLDTFRSETRAWLAENCPPEMRKPVRSEDDVCWGGRQFKPSSPAQKEWLDKMAAKGWTVPDWPKAYGGGGLSPAETKILREEMAAIKARNPLNSFGISMLGPALLKYGTEEQKLDHLTKIARGEIRWCQGYSEPNAGSDLAGLATSAEDKGDHYLVNGQKVWTSYADKADWIFCLVRTDKTSKQGGISFVLFDMASPGVSTKPILLISGNSPFCETFFDNVEVPKANRVYEENKGWDVAKYLLGHEREMISGMGLASSGGNPLIDGAIATLGLEGGRLADPLLRAAIALFEVRAKAFGAMSERFIDELKAGKAHPAQPSMMKYYGTELNKSRYELMMASGGSDALEWDSERSRGGAIPRSWLRTKANSIEGGTSEIQLNIIAKRILELPA</sequence>
<dbReference type="GO" id="GO:0005886">
    <property type="term" value="C:plasma membrane"/>
    <property type="evidence" value="ECO:0007669"/>
    <property type="project" value="TreeGrafter"/>
</dbReference>